<reference evidence="3" key="1">
    <citation type="submission" date="2021-04" db="EMBL/GenBank/DDBJ databases">
        <title>Genomics, taxonomy and metabolism of representatives of sulfur bacteria of the genus Thiothrix: Thiothrix fructosivorans QT, Thiothrix unzii A1T and three new species, Thiothrix subterranea sp. nov., Thiothrix litoralis sp. nov. and 'Candidatus Thiothrix anitrata' sp. nov.</title>
        <authorList>
            <person name="Ravin N.V."/>
            <person name="Smolyakov D."/>
            <person name="Rudenko T.S."/>
            <person name="Mardanov A.V."/>
            <person name="Beletsky A.V."/>
            <person name="Markov N.D."/>
            <person name="Fomenkov A.I."/>
            <person name="Roberts R.J."/>
            <person name="Karnachuk O.V."/>
            <person name="Novikov A."/>
            <person name="Grabovich M.Y."/>
        </authorList>
    </citation>
    <scope>NUCLEOTIDE SEQUENCE</scope>
    <source>
        <strain evidence="3">A1</strain>
    </source>
</reference>
<proteinExistence type="inferred from homology"/>
<protein>
    <submittedName>
        <fullName evidence="3">DUF1778 domain-containing protein</fullName>
    </submittedName>
</protein>
<dbReference type="PANTHER" id="PTHR35401:SF2">
    <property type="entry name" value="ABC-TYPE TRANSPORT SYSTEM"/>
    <property type="match status" value="1"/>
</dbReference>
<dbReference type="InterPro" id="IPR014795">
    <property type="entry name" value="TacA_1-like"/>
</dbReference>
<comment type="similarity">
    <text evidence="2">Belongs to the TacA antitoxin family.</text>
</comment>
<name>A0A975F7H7_9GAMM</name>
<organism evidence="3 4">
    <name type="scientific">Thiothrix unzii</name>
    <dbReference type="NCBI Taxonomy" id="111769"/>
    <lineage>
        <taxon>Bacteria</taxon>
        <taxon>Pseudomonadati</taxon>
        <taxon>Pseudomonadota</taxon>
        <taxon>Gammaproteobacteria</taxon>
        <taxon>Thiotrichales</taxon>
        <taxon>Thiotrichaceae</taxon>
        <taxon>Thiothrix</taxon>
    </lineage>
</organism>
<evidence type="ECO:0000256" key="2">
    <source>
        <dbReference type="ARBA" id="ARBA00049988"/>
    </source>
</evidence>
<dbReference type="Gene3D" id="1.20.5.780">
    <property type="entry name" value="Single helix bin"/>
    <property type="match status" value="1"/>
</dbReference>
<dbReference type="Pfam" id="PF08681">
    <property type="entry name" value="TacA1"/>
    <property type="match status" value="1"/>
</dbReference>
<gene>
    <name evidence="3" type="ORF">J9260_14185</name>
</gene>
<dbReference type="AlphaFoldDB" id="A0A975F7H7"/>
<dbReference type="Proteomes" id="UP000672009">
    <property type="component" value="Chromosome"/>
</dbReference>
<dbReference type="EMBL" id="CP072793">
    <property type="protein sequence ID" value="QTR52840.1"/>
    <property type="molecule type" value="Genomic_DNA"/>
</dbReference>
<keyword evidence="1" id="KW-1277">Toxin-antitoxin system</keyword>
<dbReference type="KEGG" id="tun:J9260_14185"/>
<evidence type="ECO:0000313" key="3">
    <source>
        <dbReference type="EMBL" id="QTR52840.1"/>
    </source>
</evidence>
<dbReference type="PANTHER" id="PTHR35401">
    <property type="entry name" value="COPG FAMILY HELIX-TURN-HELIX PROTEIN-RELATED-RELATED"/>
    <property type="match status" value="1"/>
</dbReference>
<dbReference type="RefSeq" id="WP_210218373.1">
    <property type="nucleotide sequence ID" value="NZ_CP072793.1"/>
</dbReference>
<keyword evidence="4" id="KW-1185">Reference proteome</keyword>
<dbReference type="InterPro" id="IPR010985">
    <property type="entry name" value="Ribbon_hlx_hlx"/>
</dbReference>
<accession>A0A975F7H7</accession>
<evidence type="ECO:0000313" key="4">
    <source>
        <dbReference type="Proteomes" id="UP000672009"/>
    </source>
</evidence>
<dbReference type="SUPFAM" id="SSF47598">
    <property type="entry name" value="Ribbon-helix-helix"/>
    <property type="match status" value="1"/>
</dbReference>
<evidence type="ECO:0000256" key="1">
    <source>
        <dbReference type="ARBA" id="ARBA00022649"/>
    </source>
</evidence>
<dbReference type="GO" id="GO:0006355">
    <property type="term" value="P:regulation of DNA-templated transcription"/>
    <property type="evidence" value="ECO:0007669"/>
    <property type="project" value="InterPro"/>
</dbReference>
<sequence>MPSLAVPRDERIDLRLSADIKALLTRAAAYSGVSVSSFLVASAAEQAKRLVAEQESLMLTTNDWNAFVNALDETDKPRPRLVAAMQRYHARRGD</sequence>